<protein>
    <recommendedName>
        <fullName evidence="7">HTH araC/xylS-type domain-containing protein</fullName>
    </recommendedName>
</protein>
<dbReference type="GO" id="GO:0008270">
    <property type="term" value="F:zinc ion binding"/>
    <property type="evidence" value="ECO:0007669"/>
    <property type="project" value="InterPro"/>
</dbReference>
<dbReference type="InterPro" id="IPR018060">
    <property type="entry name" value="HTH_AraC"/>
</dbReference>
<dbReference type="PROSITE" id="PS01124">
    <property type="entry name" value="HTH_ARAC_FAMILY_2"/>
    <property type="match status" value="1"/>
</dbReference>
<dbReference type="Gene3D" id="1.10.10.60">
    <property type="entry name" value="Homeodomain-like"/>
    <property type="match status" value="1"/>
</dbReference>
<accession>A0A9N9UFQ1</accession>
<dbReference type="Gene3D" id="3.40.10.10">
    <property type="entry name" value="DNA Methylphosphotriester Repair Domain"/>
    <property type="match status" value="1"/>
</dbReference>
<keyword evidence="9" id="KW-1185">Reference proteome</keyword>
<dbReference type="EMBL" id="CABFNO020001451">
    <property type="protein sequence ID" value="CAG9988405.1"/>
    <property type="molecule type" value="Genomic_DNA"/>
</dbReference>
<keyword evidence="5" id="KW-0804">Transcription</keyword>
<feature type="domain" description="HTH araC/xylS-type" evidence="7">
    <location>
        <begin position="91"/>
        <end position="192"/>
    </location>
</feature>
<reference evidence="9" key="1">
    <citation type="submission" date="2019-06" db="EMBL/GenBank/DDBJ databases">
        <authorList>
            <person name="Broberg M."/>
        </authorList>
    </citation>
    <scope>NUCLEOTIDE SEQUENCE [LARGE SCALE GENOMIC DNA]</scope>
</reference>
<proteinExistence type="predicted"/>
<evidence type="ECO:0000256" key="2">
    <source>
        <dbReference type="ARBA" id="ARBA00022603"/>
    </source>
</evidence>
<reference evidence="8 9" key="2">
    <citation type="submission" date="2021-10" db="EMBL/GenBank/DDBJ databases">
        <authorList>
            <person name="Piombo E."/>
        </authorList>
    </citation>
    <scope>NUCLEOTIDE SEQUENCE [LARGE SCALE GENOMIC DNA]</scope>
</reference>
<comment type="caution">
    <text evidence="8">The sequence shown here is derived from an EMBL/GenBank/DDBJ whole genome shotgun (WGS) entry which is preliminary data.</text>
</comment>
<dbReference type="GO" id="GO:0008168">
    <property type="term" value="F:methyltransferase activity"/>
    <property type="evidence" value="ECO:0007669"/>
    <property type="project" value="UniProtKB-KW"/>
</dbReference>
<dbReference type="InterPro" id="IPR035451">
    <property type="entry name" value="Ada-like_dom_sf"/>
</dbReference>
<dbReference type="OrthoDB" id="2447880at2759"/>
<name>A0A9N9UFQ1_9HYPO</name>
<evidence type="ECO:0000256" key="5">
    <source>
        <dbReference type="ARBA" id="ARBA00023163"/>
    </source>
</evidence>
<dbReference type="InterPro" id="IPR004026">
    <property type="entry name" value="Ada_DNA_repair_Zn-bd"/>
</dbReference>
<dbReference type="GO" id="GO:0003700">
    <property type="term" value="F:DNA-binding transcription factor activity"/>
    <property type="evidence" value="ECO:0007669"/>
    <property type="project" value="InterPro"/>
</dbReference>
<keyword evidence="2" id="KW-0489">Methyltransferase</keyword>
<evidence type="ECO:0000313" key="8">
    <source>
        <dbReference type="EMBL" id="CAG9988405.1"/>
    </source>
</evidence>
<dbReference type="InterPro" id="IPR009057">
    <property type="entry name" value="Homeodomain-like_sf"/>
</dbReference>
<dbReference type="Pfam" id="PF02805">
    <property type="entry name" value="Ada_Zn_binding"/>
    <property type="match status" value="1"/>
</dbReference>
<evidence type="ECO:0000313" key="9">
    <source>
        <dbReference type="Proteomes" id="UP000754883"/>
    </source>
</evidence>
<comment type="cofactor">
    <cofactor evidence="1">
        <name>Zn(2+)</name>
        <dbReference type="ChEBI" id="CHEBI:29105"/>
    </cofactor>
</comment>
<dbReference type="AlphaFoldDB" id="A0A9N9UFQ1"/>
<evidence type="ECO:0000256" key="3">
    <source>
        <dbReference type="ARBA" id="ARBA00023015"/>
    </source>
</evidence>
<dbReference type="SUPFAM" id="SSF57884">
    <property type="entry name" value="Ada DNA repair protein, N-terminal domain (N-Ada 10)"/>
    <property type="match status" value="1"/>
</dbReference>
<dbReference type="Pfam" id="PF00165">
    <property type="entry name" value="HTH_AraC"/>
    <property type="match status" value="1"/>
</dbReference>
<dbReference type="GO" id="GO:0043565">
    <property type="term" value="F:sequence-specific DNA binding"/>
    <property type="evidence" value="ECO:0007669"/>
    <property type="project" value="InterPro"/>
</dbReference>
<dbReference type="GO" id="GO:0006281">
    <property type="term" value="P:DNA repair"/>
    <property type="evidence" value="ECO:0007669"/>
    <property type="project" value="InterPro"/>
</dbReference>
<evidence type="ECO:0000256" key="1">
    <source>
        <dbReference type="ARBA" id="ARBA00001947"/>
    </source>
</evidence>
<organism evidence="8 9">
    <name type="scientific">Clonostachys byssicola</name>
    <dbReference type="NCBI Taxonomy" id="160290"/>
    <lineage>
        <taxon>Eukaryota</taxon>
        <taxon>Fungi</taxon>
        <taxon>Dikarya</taxon>
        <taxon>Ascomycota</taxon>
        <taxon>Pezizomycotina</taxon>
        <taxon>Sordariomycetes</taxon>
        <taxon>Hypocreomycetidae</taxon>
        <taxon>Hypocreales</taxon>
        <taxon>Bionectriaceae</taxon>
        <taxon>Clonostachys</taxon>
    </lineage>
</organism>
<evidence type="ECO:0000256" key="6">
    <source>
        <dbReference type="SAM" id="MobiDB-lite"/>
    </source>
</evidence>
<evidence type="ECO:0000256" key="4">
    <source>
        <dbReference type="ARBA" id="ARBA00023159"/>
    </source>
</evidence>
<keyword evidence="4" id="KW-0010">Activator</keyword>
<keyword evidence="2" id="KW-0808">Transferase</keyword>
<sequence length="251" mass="27762">MEASPVMSFFDDDESRWNALQTRNPVSDGFFVYGVRSTKIYCRPICKARLARRANVTFYQTSRQAQDAGFRACKRCKPEVEGLMPEERAVRRIRAFVRDGGESKSSRAGKAGARLSLGQMAKEVGLSKWHFHRVFKRCVGMTPVEYVKRQRLAASSRECPAADMAPEDATVDPEPVTPSSGMDDFSWFNESLFTGNLGELSDIGSSSASGSTSGPGSVVALPQDDTLALLNEECLWTDFLQWPEDGLIQTP</sequence>
<dbReference type="Proteomes" id="UP000754883">
    <property type="component" value="Unassembled WGS sequence"/>
</dbReference>
<keyword evidence="3" id="KW-0805">Transcription regulation</keyword>
<feature type="region of interest" description="Disordered" evidence="6">
    <location>
        <begin position="158"/>
        <end position="179"/>
    </location>
</feature>
<dbReference type="SUPFAM" id="SSF46689">
    <property type="entry name" value="Homeodomain-like"/>
    <property type="match status" value="1"/>
</dbReference>
<gene>
    <name evidence="8" type="ORF">CBYS24578_00009997</name>
</gene>
<dbReference type="GO" id="GO:0032259">
    <property type="term" value="P:methylation"/>
    <property type="evidence" value="ECO:0007669"/>
    <property type="project" value="UniProtKB-KW"/>
</dbReference>
<evidence type="ECO:0000259" key="7">
    <source>
        <dbReference type="PROSITE" id="PS01124"/>
    </source>
</evidence>